<name>A0ABN2FZC5_9MICO</name>
<keyword evidence="5 7" id="KW-1133">Transmembrane helix</keyword>
<dbReference type="CDD" id="cd06261">
    <property type="entry name" value="TM_PBP2"/>
    <property type="match status" value="1"/>
</dbReference>
<dbReference type="Proteomes" id="UP001500596">
    <property type="component" value="Unassembled WGS sequence"/>
</dbReference>
<dbReference type="EMBL" id="BAAAPK010000001">
    <property type="protein sequence ID" value="GAA1662537.1"/>
    <property type="molecule type" value="Genomic_DNA"/>
</dbReference>
<evidence type="ECO:0000259" key="8">
    <source>
        <dbReference type="PROSITE" id="PS50928"/>
    </source>
</evidence>
<dbReference type="PANTHER" id="PTHR43386:SF1">
    <property type="entry name" value="D,D-DIPEPTIDE TRANSPORT SYSTEM PERMEASE PROTEIN DDPC-RELATED"/>
    <property type="match status" value="1"/>
</dbReference>
<evidence type="ECO:0000256" key="1">
    <source>
        <dbReference type="ARBA" id="ARBA00004651"/>
    </source>
</evidence>
<feature type="transmembrane region" description="Helical" evidence="7">
    <location>
        <begin position="144"/>
        <end position="168"/>
    </location>
</feature>
<sequence>MSAPDLEKTPDAAPAAVTTRKRPLLDRIPVISQLRQSVGLQRFMLVLGLLIVGVFVIVAAFAPWIAPYGWAQRSVDGVSFGTQQPPNPMNILGTTVSGFDVFSRVIWGAQTALLAIICAILFSIFLGIALGLVSGYFGGWLDRILVVFADAIYSFPSLLLAIVIAIVVSGGQSTLWGGILSAAIAITVVFVPQYFRVVRAEVVRIKAEPFVESARVIGVPTHRILTRHVLRNATRSIPVIVTLNASEALLTLAGLGFLGFGIEATAAAEWGYDLNRSVADVSSGIWWTAIPPGVAIVLVVLGITLVGESLNDLSDPRLRRRRRAGGAA</sequence>
<keyword evidence="2 7" id="KW-0813">Transport</keyword>
<comment type="similarity">
    <text evidence="7">Belongs to the binding-protein-dependent transport system permease family.</text>
</comment>
<feature type="transmembrane region" description="Helical" evidence="7">
    <location>
        <begin position="112"/>
        <end position="137"/>
    </location>
</feature>
<keyword evidence="4 7" id="KW-0812">Transmembrane</keyword>
<dbReference type="Gene3D" id="1.10.3720.10">
    <property type="entry name" value="MetI-like"/>
    <property type="match status" value="1"/>
</dbReference>
<keyword evidence="6 7" id="KW-0472">Membrane</keyword>
<dbReference type="Pfam" id="PF00528">
    <property type="entry name" value="BPD_transp_1"/>
    <property type="match status" value="1"/>
</dbReference>
<accession>A0ABN2FZC5</accession>
<dbReference type="SUPFAM" id="SSF161098">
    <property type="entry name" value="MetI-like"/>
    <property type="match status" value="1"/>
</dbReference>
<feature type="transmembrane region" description="Helical" evidence="7">
    <location>
        <begin position="43"/>
        <end position="66"/>
    </location>
</feature>
<gene>
    <name evidence="9" type="ORF">GCM10009807_03130</name>
</gene>
<feature type="domain" description="ABC transmembrane type-1" evidence="8">
    <location>
        <begin position="109"/>
        <end position="307"/>
    </location>
</feature>
<comment type="subcellular location">
    <subcellularLocation>
        <location evidence="1 7">Cell membrane</location>
        <topology evidence="1 7">Multi-pass membrane protein</topology>
    </subcellularLocation>
</comment>
<proteinExistence type="inferred from homology"/>
<feature type="transmembrane region" description="Helical" evidence="7">
    <location>
        <begin position="285"/>
        <end position="310"/>
    </location>
</feature>
<dbReference type="InterPro" id="IPR025966">
    <property type="entry name" value="OppC_N"/>
</dbReference>
<dbReference type="Pfam" id="PF12911">
    <property type="entry name" value="OppC_N"/>
    <property type="match status" value="1"/>
</dbReference>
<feature type="transmembrane region" description="Helical" evidence="7">
    <location>
        <begin position="237"/>
        <end position="262"/>
    </location>
</feature>
<evidence type="ECO:0000256" key="4">
    <source>
        <dbReference type="ARBA" id="ARBA00022692"/>
    </source>
</evidence>
<dbReference type="PANTHER" id="PTHR43386">
    <property type="entry name" value="OLIGOPEPTIDE TRANSPORT SYSTEM PERMEASE PROTEIN APPC"/>
    <property type="match status" value="1"/>
</dbReference>
<evidence type="ECO:0000256" key="7">
    <source>
        <dbReference type="RuleBase" id="RU363032"/>
    </source>
</evidence>
<evidence type="ECO:0000256" key="5">
    <source>
        <dbReference type="ARBA" id="ARBA00022989"/>
    </source>
</evidence>
<evidence type="ECO:0000256" key="6">
    <source>
        <dbReference type="ARBA" id="ARBA00023136"/>
    </source>
</evidence>
<organism evidence="9 10">
    <name type="scientific">Microbacterium lacus</name>
    <dbReference type="NCBI Taxonomy" id="415217"/>
    <lineage>
        <taxon>Bacteria</taxon>
        <taxon>Bacillati</taxon>
        <taxon>Actinomycetota</taxon>
        <taxon>Actinomycetes</taxon>
        <taxon>Micrococcales</taxon>
        <taxon>Microbacteriaceae</taxon>
        <taxon>Microbacterium</taxon>
    </lineage>
</organism>
<evidence type="ECO:0000256" key="3">
    <source>
        <dbReference type="ARBA" id="ARBA00022475"/>
    </source>
</evidence>
<evidence type="ECO:0000313" key="9">
    <source>
        <dbReference type="EMBL" id="GAA1662537.1"/>
    </source>
</evidence>
<evidence type="ECO:0000256" key="2">
    <source>
        <dbReference type="ARBA" id="ARBA00022448"/>
    </source>
</evidence>
<comment type="caution">
    <text evidence="9">The sequence shown here is derived from an EMBL/GenBank/DDBJ whole genome shotgun (WGS) entry which is preliminary data.</text>
</comment>
<protein>
    <submittedName>
        <fullName evidence="9">ABC transporter permease</fullName>
    </submittedName>
</protein>
<feature type="transmembrane region" description="Helical" evidence="7">
    <location>
        <begin position="174"/>
        <end position="195"/>
    </location>
</feature>
<reference evidence="10" key="1">
    <citation type="journal article" date="2019" name="Int. J. Syst. Evol. Microbiol.">
        <title>The Global Catalogue of Microorganisms (GCM) 10K type strain sequencing project: providing services to taxonomists for standard genome sequencing and annotation.</title>
        <authorList>
            <consortium name="The Broad Institute Genomics Platform"/>
            <consortium name="The Broad Institute Genome Sequencing Center for Infectious Disease"/>
            <person name="Wu L."/>
            <person name="Ma J."/>
        </authorList>
    </citation>
    <scope>NUCLEOTIDE SEQUENCE [LARGE SCALE GENOMIC DNA]</scope>
    <source>
        <strain evidence="10">JCM 15575</strain>
    </source>
</reference>
<dbReference type="InterPro" id="IPR035906">
    <property type="entry name" value="MetI-like_sf"/>
</dbReference>
<dbReference type="PROSITE" id="PS50928">
    <property type="entry name" value="ABC_TM1"/>
    <property type="match status" value="1"/>
</dbReference>
<dbReference type="InterPro" id="IPR000515">
    <property type="entry name" value="MetI-like"/>
</dbReference>
<evidence type="ECO:0000313" key="10">
    <source>
        <dbReference type="Proteomes" id="UP001500596"/>
    </source>
</evidence>
<dbReference type="RefSeq" id="WP_344050895.1">
    <property type="nucleotide sequence ID" value="NZ_BAAAPK010000001.1"/>
</dbReference>
<dbReference type="InterPro" id="IPR050366">
    <property type="entry name" value="BP-dependent_transpt_permease"/>
</dbReference>
<keyword evidence="3" id="KW-1003">Cell membrane</keyword>
<keyword evidence="10" id="KW-1185">Reference proteome</keyword>